<organism evidence="1">
    <name type="scientific">Podoviridae sp. ctsNK10</name>
    <dbReference type="NCBI Taxonomy" id="2826582"/>
    <lineage>
        <taxon>Viruses</taxon>
        <taxon>Duplodnaviria</taxon>
        <taxon>Heunggongvirae</taxon>
        <taxon>Uroviricota</taxon>
        <taxon>Caudoviricetes</taxon>
    </lineage>
</organism>
<sequence>MIKLILLQWIHACYSFIFTTFEVQIISSSPPELLAIRVFAKVIRWKQV</sequence>
<name>A0A8S5NLC3_9CAUD</name>
<dbReference type="EMBL" id="BK015191">
    <property type="protein sequence ID" value="DAD95143.1"/>
    <property type="molecule type" value="Genomic_DNA"/>
</dbReference>
<proteinExistence type="predicted"/>
<protein>
    <submittedName>
        <fullName evidence="1">Uncharacterized protein</fullName>
    </submittedName>
</protein>
<accession>A0A8S5NLC3</accession>
<reference evidence="1" key="1">
    <citation type="journal article" date="2021" name="Proc. Natl. Acad. Sci. U.S.A.">
        <title>A Catalog of Tens of Thousands of Viruses from Human Metagenomes Reveals Hidden Associations with Chronic Diseases.</title>
        <authorList>
            <person name="Tisza M.J."/>
            <person name="Buck C.B."/>
        </authorList>
    </citation>
    <scope>NUCLEOTIDE SEQUENCE</scope>
    <source>
        <strain evidence="1">CtsNK10</strain>
    </source>
</reference>
<evidence type="ECO:0000313" key="1">
    <source>
        <dbReference type="EMBL" id="DAD95143.1"/>
    </source>
</evidence>